<dbReference type="InterPro" id="IPR036770">
    <property type="entry name" value="Ankyrin_rpt-contain_sf"/>
</dbReference>
<protein>
    <submittedName>
        <fullName evidence="3">Uncharacterized protein</fullName>
    </submittedName>
</protein>
<gene>
    <name evidence="3" type="ORF">CCMP2556_LOCUS44689</name>
</gene>
<evidence type="ECO:0000256" key="1">
    <source>
        <dbReference type="PROSITE-ProRule" id="PRU00023"/>
    </source>
</evidence>
<evidence type="ECO:0000256" key="2">
    <source>
        <dbReference type="SAM" id="MobiDB-lite"/>
    </source>
</evidence>
<sequence length="133" mass="15096">MMTQSSNSNGRQSQSRTDRVVSRHRRKLIQARVMVVEFLEQNGFKQIDVNCKKTNSLGLSRTYPLHEATKQNNPIMVYWLVYLGADPSQKDAAGRHNRILMAIMQNPTNAFLDGHKWNGSRCSQHLAARPASS</sequence>
<name>A0ABP0QZ08_9DINO</name>
<dbReference type="EMBL" id="CAXAMN010025228">
    <property type="protein sequence ID" value="CAK9093527.1"/>
    <property type="molecule type" value="Genomic_DNA"/>
</dbReference>
<organism evidence="3 4">
    <name type="scientific">Durusdinium trenchii</name>
    <dbReference type="NCBI Taxonomy" id="1381693"/>
    <lineage>
        <taxon>Eukaryota</taxon>
        <taxon>Sar</taxon>
        <taxon>Alveolata</taxon>
        <taxon>Dinophyceae</taxon>
        <taxon>Suessiales</taxon>
        <taxon>Symbiodiniaceae</taxon>
        <taxon>Durusdinium</taxon>
    </lineage>
</organism>
<dbReference type="Gene3D" id="1.25.40.20">
    <property type="entry name" value="Ankyrin repeat-containing domain"/>
    <property type="match status" value="1"/>
</dbReference>
<dbReference type="SUPFAM" id="SSF48403">
    <property type="entry name" value="Ankyrin repeat"/>
    <property type="match status" value="1"/>
</dbReference>
<comment type="caution">
    <text evidence="3">The sequence shown here is derived from an EMBL/GenBank/DDBJ whole genome shotgun (WGS) entry which is preliminary data.</text>
</comment>
<dbReference type="Pfam" id="PF00023">
    <property type="entry name" value="Ank"/>
    <property type="match status" value="1"/>
</dbReference>
<feature type="region of interest" description="Disordered" evidence="2">
    <location>
        <begin position="1"/>
        <end position="23"/>
    </location>
</feature>
<dbReference type="Proteomes" id="UP001642484">
    <property type="component" value="Unassembled WGS sequence"/>
</dbReference>
<evidence type="ECO:0000313" key="3">
    <source>
        <dbReference type="EMBL" id="CAK9093527.1"/>
    </source>
</evidence>
<keyword evidence="4" id="KW-1185">Reference proteome</keyword>
<feature type="repeat" description="ANK" evidence="1">
    <location>
        <begin position="60"/>
        <end position="92"/>
    </location>
</feature>
<keyword evidence="1" id="KW-0040">ANK repeat</keyword>
<dbReference type="InterPro" id="IPR002110">
    <property type="entry name" value="Ankyrin_rpt"/>
</dbReference>
<feature type="compositionally biased region" description="Low complexity" evidence="2">
    <location>
        <begin position="1"/>
        <end position="15"/>
    </location>
</feature>
<reference evidence="3 4" key="1">
    <citation type="submission" date="2024-02" db="EMBL/GenBank/DDBJ databases">
        <authorList>
            <person name="Chen Y."/>
            <person name="Shah S."/>
            <person name="Dougan E. K."/>
            <person name="Thang M."/>
            <person name="Chan C."/>
        </authorList>
    </citation>
    <scope>NUCLEOTIDE SEQUENCE [LARGE SCALE GENOMIC DNA]</scope>
</reference>
<proteinExistence type="predicted"/>
<dbReference type="PROSITE" id="PS50088">
    <property type="entry name" value="ANK_REPEAT"/>
    <property type="match status" value="1"/>
</dbReference>
<evidence type="ECO:0000313" key="4">
    <source>
        <dbReference type="Proteomes" id="UP001642484"/>
    </source>
</evidence>
<accession>A0ABP0QZ08</accession>